<evidence type="ECO:0000256" key="1">
    <source>
        <dbReference type="SAM" id="MobiDB-lite"/>
    </source>
</evidence>
<name>A0A5J5CLH0_9PERO</name>
<gene>
    <name evidence="2" type="ORF">FQN60_002721</name>
</gene>
<dbReference type="Proteomes" id="UP000327493">
    <property type="component" value="Chromosome 21"/>
</dbReference>
<sequence length="131" mass="13897">MRHIVPGEWSAPTISTDLDKDWIGSGLHSHRRLVDGVGTGGPWLPVSAASGAAEREAEHRAAGETPVIRPSSAAPGELDKRNTNLNIKKKEKKNPKPVTWSRVALGKGGGAARASGRDQSFNSSVTPLKLM</sequence>
<dbReference type="EMBL" id="VOFY01000021">
    <property type="protein sequence ID" value="KAA8581140.1"/>
    <property type="molecule type" value="Genomic_DNA"/>
</dbReference>
<evidence type="ECO:0000313" key="2">
    <source>
        <dbReference type="EMBL" id="KAA8581140.1"/>
    </source>
</evidence>
<proteinExistence type="predicted"/>
<reference evidence="2 3" key="1">
    <citation type="submission" date="2019-08" db="EMBL/GenBank/DDBJ databases">
        <title>A chromosome-level genome assembly, high-density linkage maps, and genome scans reveal the genomic architecture of hybrid incompatibilities underlying speciation via character displacement in darters (Percidae: Etheostominae).</title>
        <authorList>
            <person name="Moran R.L."/>
            <person name="Catchen J.M."/>
            <person name="Fuller R.C."/>
        </authorList>
    </citation>
    <scope>NUCLEOTIDE SEQUENCE [LARGE SCALE GENOMIC DNA]</scope>
    <source>
        <strain evidence="2">EspeVRDwgs_2016</strain>
        <tissue evidence="2">Muscle</tissue>
    </source>
</reference>
<evidence type="ECO:0000313" key="3">
    <source>
        <dbReference type="Proteomes" id="UP000327493"/>
    </source>
</evidence>
<feature type="region of interest" description="Disordered" evidence="1">
    <location>
        <begin position="49"/>
        <end position="131"/>
    </location>
</feature>
<feature type="compositionally biased region" description="Polar residues" evidence="1">
    <location>
        <begin position="118"/>
        <end position="131"/>
    </location>
</feature>
<organism evidence="2 3">
    <name type="scientific">Etheostoma spectabile</name>
    <name type="common">orangethroat darter</name>
    <dbReference type="NCBI Taxonomy" id="54343"/>
    <lineage>
        <taxon>Eukaryota</taxon>
        <taxon>Metazoa</taxon>
        <taxon>Chordata</taxon>
        <taxon>Craniata</taxon>
        <taxon>Vertebrata</taxon>
        <taxon>Euteleostomi</taxon>
        <taxon>Actinopterygii</taxon>
        <taxon>Neopterygii</taxon>
        <taxon>Teleostei</taxon>
        <taxon>Neoteleostei</taxon>
        <taxon>Acanthomorphata</taxon>
        <taxon>Eupercaria</taxon>
        <taxon>Perciformes</taxon>
        <taxon>Percoidei</taxon>
        <taxon>Percidae</taxon>
        <taxon>Etheostomatinae</taxon>
        <taxon>Etheostoma</taxon>
    </lineage>
</organism>
<accession>A0A5J5CLH0</accession>
<protein>
    <submittedName>
        <fullName evidence="2">Uncharacterized protein</fullName>
    </submittedName>
</protein>
<feature type="compositionally biased region" description="Basic and acidic residues" evidence="1">
    <location>
        <begin position="53"/>
        <end position="62"/>
    </location>
</feature>
<comment type="caution">
    <text evidence="2">The sequence shown here is derived from an EMBL/GenBank/DDBJ whole genome shotgun (WGS) entry which is preliminary data.</text>
</comment>
<feature type="non-terminal residue" evidence="2">
    <location>
        <position position="131"/>
    </location>
</feature>
<keyword evidence="3" id="KW-1185">Reference proteome</keyword>
<dbReference type="AlphaFoldDB" id="A0A5J5CLH0"/>